<keyword evidence="3" id="KW-0805">Transcription regulation</keyword>
<dbReference type="PRINTS" id="PR01590">
    <property type="entry name" value="HTHFIS"/>
</dbReference>
<dbReference type="Pfam" id="PF25601">
    <property type="entry name" value="AAA_lid_14"/>
    <property type="match status" value="1"/>
</dbReference>
<sequence>MSLFDNTACNSCLTLRELTTLYEISAVISNHYDLETSLEKSIKILKNSLNLTNCTVHILEDDLLTVFASVELSTIQKKLSVYKVGEGATGVAALSKEPVVVENIHNDSLFLNKSGKRDFSNLSYVAVPLVVENETVGVLGAALTKSTEIGFEDCVRILTIIGSIFAQTIYSYQLNIKEKERLEDLKSYYKMEWDSKVHNFGDIIGDSPKMKQVFQVIQRIAQSEVTILVRGETGTGKELVAAAIHKRSKRANEPFIKLNCAAITDTLLESELFGHEKGAFTDARETRKGRFELADKGTLFLDEIGDISSSAQVKLLRVLQEREFERVGGSKTIKVNVRLVAATNRNLEQMVKEGKFREDLYYRLNVIPIDLPPLRERGDDIKQLVNFFLERAIKNHKKNVKILDEAMELLASYPWPGNVRELENTMERIVLMGNENGIDSFDMSLLLPALEKGKLEDKPIASSKQASHKKSLEDMEKEAIKEALIANNFNQSSAAKELGITLRQMGYKINKYGITNEIQE</sequence>
<dbReference type="eggNOG" id="COG1956">
    <property type="taxonomic scope" value="Bacteria"/>
</dbReference>
<dbReference type="HOGENOM" id="CLU_000445_125_2_7"/>
<evidence type="ECO:0000313" key="8">
    <source>
        <dbReference type="Proteomes" id="UP000000939"/>
    </source>
</evidence>
<dbReference type="InterPro" id="IPR025944">
    <property type="entry name" value="Sigma_54_int_dom_CS"/>
</dbReference>
<keyword evidence="2" id="KW-0067">ATP-binding</keyword>
<dbReference type="Pfam" id="PF00158">
    <property type="entry name" value="Sigma54_activat"/>
    <property type="match status" value="1"/>
</dbReference>
<dbReference type="PROSITE" id="PS00676">
    <property type="entry name" value="SIGMA54_INTERACT_2"/>
    <property type="match status" value="1"/>
</dbReference>
<dbReference type="GO" id="GO:0005524">
    <property type="term" value="F:ATP binding"/>
    <property type="evidence" value="ECO:0007669"/>
    <property type="project" value="UniProtKB-KW"/>
</dbReference>
<reference evidence="7 8" key="1">
    <citation type="journal article" date="2010" name="Stand. Genomic Sci.">
        <title>Complete genome sequence of Arcobacter nitrofigilis type strain (CI).</title>
        <authorList>
            <person name="Pati A."/>
            <person name="Gronow S."/>
            <person name="Lapidus A."/>
            <person name="Copeland A."/>
            <person name="Glavina Del Rio T."/>
            <person name="Nolan M."/>
            <person name="Lucas S."/>
            <person name="Tice H."/>
            <person name="Cheng J.F."/>
            <person name="Han C."/>
            <person name="Chertkov O."/>
            <person name="Bruce D."/>
            <person name="Tapia R."/>
            <person name="Goodwin L."/>
            <person name="Pitluck S."/>
            <person name="Liolios K."/>
            <person name="Ivanova N."/>
            <person name="Mavromatis K."/>
            <person name="Chen A."/>
            <person name="Palaniappan K."/>
            <person name="Land M."/>
            <person name="Hauser L."/>
            <person name="Chang Y.J."/>
            <person name="Jeffries C.D."/>
            <person name="Detter J.C."/>
            <person name="Rohde M."/>
            <person name="Goker M."/>
            <person name="Bristow J."/>
            <person name="Eisen J.A."/>
            <person name="Markowitz V."/>
            <person name="Hugenholtz P."/>
            <person name="Klenk H.P."/>
            <person name="Kyrpides N.C."/>
        </authorList>
    </citation>
    <scope>NUCLEOTIDE SEQUENCE [LARGE SCALE GENOMIC DNA]</scope>
    <source>
        <strain evidence="8">ATCC 33309 / DSM 7299 / CCUG 15893 / LMG 7604 / NCTC 12251 / CI</strain>
    </source>
</reference>
<evidence type="ECO:0000256" key="3">
    <source>
        <dbReference type="ARBA" id="ARBA00023015"/>
    </source>
</evidence>
<dbReference type="InterPro" id="IPR025662">
    <property type="entry name" value="Sigma_54_int_dom_ATP-bd_1"/>
</dbReference>
<dbReference type="SUPFAM" id="SSF55781">
    <property type="entry name" value="GAF domain-like"/>
    <property type="match status" value="1"/>
</dbReference>
<dbReference type="SMART" id="SM00065">
    <property type="entry name" value="GAF"/>
    <property type="match status" value="1"/>
</dbReference>
<keyword evidence="4" id="KW-0238">DNA-binding</keyword>
<evidence type="ECO:0000313" key="7">
    <source>
        <dbReference type="EMBL" id="ADG91701.1"/>
    </source>
</evidence>
<organism evidence="7 8">
    <name type="scientific">Arcobacter nitrofigilis (strain ATCC 33309 / DSM 7299 / CCUG 15893 / LMG 7604 / NCTC 12251 / CI)</name>
    <name type="common">Campylobacter nitrofigilis</name>
    <dbReference type="NCBI Taxonomy" id="572480"/>
    <lineage>
        <taxon>Bacteria</taxon>
        <taxon>Pseudomonadati</taxon>
        <taxon>Campylobacterota</taxon>
        <taxon>Epsilonproteobacteria</taxon>
        <taxon>Campylobacterales</taxon>
        <taxon>Arcobacteraceae</taxon>
        <taxon>Arcobacter</taxon>
    </lineage>
</organism>
<dbReference type="CDD" id="cd00009">
    <property type="entry name" value="AAA"/>
    <property type="match status" value="1"/>
</dbReference>
<dbReference type="InterPro" id="IPR025943">
    <property type="entry name" value="Sigma_54_int_dom_ATP-bd_2"/>
</dbReference>
<dbReference type="InterPro" id="IPR003593">
    <property type="entry name" value="AAA+_ATPase"/>
</dbReference>
<dbReference type="EMBL" id="CP001999">
    <property type="protein sequence ID" value="ADG91701.1"/>
    <property type="molecule type" value="Genomic_DNA"/>
</dbReference>
<dbReference type="Gene3D" id="1.10.10.60">
    <property type="entry name" value="Homeodomain-like"/>
    <property type="match status" value="1"/>
</dbReference>
<evidence type="ECO:0000259" key="6">
    <source>
        <dbReference type="PROSITE" id="PS50045"/>
    </source>
</evidence>
<dbReference type="PROSITE" id="PS50045">
    <property type="entry name" value="SIGMA54_INTERACT_4"/>
    <property type="match status" value="1"/>
</dbReference>
<dbReference type="PROSITE" id="PS00688">
    <property type="entry name" value="SIGMA54_INTERACT_3"/>
    <property type="match status" value="1"/>
</dbReference>
<dbReference type="KEGG" id="ant:Arnit_0031"/>
<dbReference type="STRING" id="572480.Arnit_0031"/>
<dbReference type="InterPro" id="IPR027417">
    <property type="entry name" value="P-loop_NTPase"/>
</dbReference>
<protein>
    <submittedName>
        <fullName evidence="7">Transcriptional regulator, NifA subfamily, Fis Family</fullName>
    </submittedName>
</protein>
<feature type="domain" description="Sigma-54 factor interaction" evidence="6">
    <location>
        <begin position="203"/>
        <end position="431"/>
    </location>
</feature>
<dbReference type="InterPro" id="IPR003018">
    <property type="entry name" value="GAF"/>
</dbReference>
<dbReference type="Gene3D" id="3.30.450.40">
    <property type="match status" value="1"/>
</dbReference>
<dbReference type="SUPFAM" id="SSF52540">
    <property type="entry name" value="P-loop containing nucleoside triphosphate hydrolases"/>
    <property type="match status" value="1"/>
</dbReference>
<dbReference type="RefSeq" id="WP_013133846.1">
    <property type="nucleotide sequence ID" value="NC_014166.1"/>
</dbReference>
<dbReference type="Pfam" id="PF01590">
    <property type="entry name" value="GAF"/>
    <property type="match status" value="1"/>
</dbReference>
<dbReference type="InterPro" id="IPR002197">
    <property type="entry name" value="HTH_Fis"/>
</dbReference>
<dbReference type="GO" id="GO:0006355">
    <property type="term" value="P:regulation of DNA-templated transcription"/>
    <property type="evidence" value="ECO:0007669"/>
    <property type="project" value="InterPro"/>
</dbReference>
<dbReference type="InterPro" id="IPR058031">
    <property type="entry name" value="AAA_lid_NorR"/>
</dbReference>
<evidence type="ECO:0000256" key="1">
    <source>
        <dbReference type="ARBA" id="ARBA00022741"/>
    </source>
</evidence>
<dbReference type="PROSITE" id="PS00675">
    <property type="entry name" value="SIGMA54_INTERACT_1"/>
    <property type="match status" value="1"/>
</dbReference>
<dbReference type="Pfam" id="PF02954">
    <property type="entry name" value="HTH_8"/>
    <property type="match status" value="1"/>
</dbReference>
<dbReference type="InterPro" id="IPR009057">
    <property type="entry name" value="Homeodomain-like_sf"/>
</dbReference>
<evidence type="ECO:0000256" key="5">
    <source>
        <dbReference type="ARBA" id="ARBA00023163"/>
    </source>
</evidence>
<dbReference type="AlphaFoldDB" id="D5V3J0"/>
<dbReference type="eggNOG" id="COG3604">
    <property type="taxonomic scope" value="Bacteria"/>
</dbReference>
<keyword evidence="5" id="KW-0804">Transcription</keyword>
<proteinExistence type="predicted"/>
<dbReference type="FunFam" id="3.40.50.300:FF:000006">
    <property type="entry name" value="DNA-binding transcriptional regulator NtrC"/>
    <property type="match status" value="1"/>
</dbReference>
<evidence type="ECO:0000256" key="2">
    <source>
        <dbReference type="ARBA" id="ARBA00022840"/>
    </source>
</evidence>
<accession>D5V3J0</accession>
<dbReference type="Gene3D" id="1.10.8.60">
    <property type="match status" value="1"/>
</dbReference>
<dbReference type="OrthoDB" id="9814761at2"/>
<dbReference type="Proteomes" id="UP000000939">
    <property type="component" value="Chromosome"/>
</dbReference>
<keyword evidence="1" id="KW-0547">Nucleotide-binding</keyword>
<dbReference type="InterPro" id="IPR002078">
    <property type="entry name" value="Sigma_54_int"/>
</dbReference>
<dbReference type="GO" id="GO:0043565">
    <property type="term" value="F:sequence-specific DNA binding"/>
    <property type="evidence" value="ECO:0007669"/>
    <property type="project" value="InterPro"/>
</dbReference>
<keyword evidence="8" id="KW-1185">Reference proteome</keyword>
<gene>
    <name evidence="7" type="ordered locus">Arnit_0031</name>
</gene>
<dbReference type="InterPro" id="IPR029016">
    <property type="entry name" value="GAF-like_dom_sf"/>
</dbReference>
<dbReference type="Gene3D" id="3.40.50.300">
    <property type="entry name" value="P-loop containing nucleotide triphosphate hydrolases"/>
    <property type="match status" value="1"/>
</dbReference>
<name>D5V3J0_ARCNC</name>
<dbReference type="SUPFAM" id="SSF46689">
    <property type="entry name" value="Homeodomain-like"/>
    <property type="match status" value="1"/>
</dbReference>
<dbReference type="SMART" id="SM00382">
    <property type="entry name" value="AAA"/>
    <property type="match status" value="1"/>
</dbReference>
<evidence type="ECO:0000256" key="4">
    <source>
        <dbReference type="ARBA" id="ARBA00023125"/>
    </source>
</evidence>
<dbReference type="PANTHER" id="PTHR32071">
    <property type="entry name" value="TRANSCRIPTIONAL REGULATORY PROTEIN"/>
    <property type="match status" value="1"/>
</dbReference>
<dbReference type="PANTHER" id="PTHR32071:SF57">
    <property type="entry name" value="C4-DICARBOXYLATE TRANSPORT TRANSCRIPTIONAL REGULATORY PROTEIN DCTD"/>
    <property type="match status" value="1"/>
</dbReference>